<dbReference type="EMBL" id="JBBBZM010000013">
    <property type="protein sequence ID" value="KAL0639207.1"/>
    <property type="molecule type" value="Genomic_DNA"/>
</dbReference>
<evidence type="ECO:0000256" key="1">
    <source>
        <dbReference type="ARBA" id="ARBA00022490"/>
    </source>
</evidence>
<dbReference type="CDD" id="cd22572">
    <property type="entry name" value="GCP5_NTD"/>
    <property type="match status" value="1"/>
</dbReference>
<dbReference type="InterPro" id="IPR041470">
    <property type="entry name" value="GCP_N"/>
</dbReference>
<name>A0ABR3GU11_9PEZI</name>
<dbReference type="Pfam" id="PF14609">
    <property type="entry name" value="GCP5-Mod21_N"/>
    <property type="match status" value="1"/>
</dbReference>
<evidence type="ECO:0000256" key="4">
    <source>
        <dbReference type="RuleBase" id="RU363050"/>
    </source>
</evidence>
<dbReference type="InterPro" id="IPR059169">
    <property type="entry name" value="GCP5_N_ext"/>
</dbReference>
<keyword evidence="1 4" id="KW-0963">Cytoplasm</keyword>
<feature type="domain" description="Gamma-Tubulin ring complex non-core subunit mod21 N-terminal" evidence="6">
    <location>
        <begin position="59"/>
        <end position="146"/>
    </location>
</feature>
<proteinExistence type="inferred from homology"/>
<evidence type="ECO:0000259" key="6">
    <source>
        <dbReference type="Pfam" id="PF14609"/>
    </source>
</evidence>
<dbReference type="PANTHER" id="PTHR19302:SF33">
    <property type="entry name" value="GAMMA-TUBULIN COMPLEX COMPONENT 5"/>
    <property type="match status" value="1"/>
</dbReference>
<accession>A0ABR3GU11</accession>
<comment type="subcellular location">
    <subcellularLocation>
        <location evidence="4">Cytoplasm</location>
        <location evidence="4">Cytoskeleton</location>
        <location evidence="4">Microtubule organizing center</location>
    </subcellularLocation>
</comment>
<dbReference type="InterPro" id="IPR007259">
    <property type="entry name" value="GCP"/>
</dbReference>
<protein>
    <recommendedName>
        <fullName evidence="4">Spindle pole body component</fullName>
    </recommendedName>
</protein>
<keyword evidence="2 4" id="KW-0493">Microtubule</keyword>
<evidence type="ECO:0000313" key="9">
    <source>
        <dbReference type="Proteomes" id="UP001447188"/>
    </source>
</evidence>
<feature type="region of interest" description="Disordered" evidence="5">
    <location>
        <begin position="730"/>
        <end position="756"/>
    </location>
</feature>
<evidence type="ECO:0000259" key="7">
    <source>
        <dbReference type="Pfam" id="PF17681"/>
    </source>
</evidence>
<dbReference type="Proteomes" id="UP001447188">
    <property type="component" value="Unassembled WGS sequence"/>
</dbReference>
<keyword evidence="3 4" id="KW-0206">Cytoskeleton</keyword>
<evidence type="ECO:0000256" key="2">
    <source>
        <dbReference type="ARBA" id="ARBA00022701"/>
    </source>
</evidence>
<comment type="similarity">
    <text evidence="4">Belongs to the TUBGCP family.</text>
</comment>
<gene>
    <name evidence="8" type="ORF">Q9L58_001666</name>
</gene>
<organism evidence="8 9">
    <name type="scientific">Discina gigas</name>
    <dbReference type="NCBI Taxonomy" id="1032678"/>
    <lineage>
        <taxon>Eukaryota</taxon>
        <taxon>Fungi</taxon>
        <taxon>Dikarya</taxon>
        <taxon>Ascomycota</taxon>
        <taxon>Pezizomycotina</taxon>
        <taxon>Pezizomycetes</taxon>
        <taxon>Pezizales</taxon>
        <taxon>Discinaceae</taxon>
        <taxon>Discina</taxon>
    </lineage>
</organism>
<dbReference type="InterPro" id="IPR032797">
    <property type="entry name" value="Mod21_N"/>
</dbReference>
<feature type="compositionally biased region" description="Basic and acidic residues" evidence="5">
    <location>
        <begin position="164"/>
        <end position="173"/>
    </location>
</feature>
<keyword evidence="9" id="KW-1185">Reference proteome</keyword>
<comment type="caution">
    <text evidence="8">The sequence shown here is derived from an EMBL/GenBank/DDBJ whole genome shotgun (WGS) entry which is preliminary data.</text>
</comment>
<feature type="region of interest" description="Disordered" evidence="5">
    <location>
        <begin position="164"/>
        <end position="194"/>
    </location>
</feature>
<sequence>MAAVPSAVKKGLADELITCITGITPQKFTLQNFKGYKFARTNQFDVNSKLEGLEEKFRVYNRDDLASALRSRLSELPSLTSGFTPELLSLFLLISDRPLENSRLDDLDALIPPEEPKGLTWEDIIAANPLEGEIWQDVDFGAESSDEWSDDGVSAQQLRDEIIEERKLEEEGRKKKKSSTEDEEEERGAKGVEGFMVSGDQEGLEELKKAQYWNQVITPVDEEVDVSLGVSGVANISIVSELQASREVLFMLLGHPCVLFSKTAPRDEIAVRIDALNYQFALRHSSLGAFQTILGWYAEKGTHLDRIRAFTEAKRTPDSPEQQTFIAATAEKIAILDKQLVEIEQRLVSTKNSDQIVSLLALQGELDPLLHPYMLLGSIIHTLRAPTTLATAHLEHLFNSACALQSVGDTNTFTFMTSVFFTCLQTYLRPIRAWMERGELRNGDEHFLVAKTQADEDVELGGLWHDQFSLRRNSQGVLQAPDFVHKAAGRIFITGKSVVFLRRLVEHGIASAASLSAETDHASMGRDMSAENVCNDENTLAPFQDMFSHAFSRWIDALHHSVSSRLRDVLYHSCGLWKSLDALETVYLCRDGFLFDYLATQVFEKVDKGVATWGDRFLLTELVQGIFGGVGGVEARRLRMRGRMEVGKSLKEGRKGLRMWRGVDVDYAVSVSPSPSPPLRDASRTDITLFWLGDIDRDLSVAVADHECNPQTRLPGVQINIHVSTANKESQIRLEASQPTEGRRETRGSSLLLVKA</sequence>
<reference evidence="8 9" key="1">
    <citation type="submission" date="2024-02" db="EMBL/GenBank/DDBJ databases">
        <title>Discinaceae phylogenomics.</title>
        <authorList>
            <person name="Dirks A.C."/>
            <person name="James T.Y."/>
        </authorList>
    </citation>
    <scope>NUCLEOTIDE SEQUENCE [LARGE SCALE GENOMIC DNA]</scope>
    <source>
        <strain evidence="8 9">ACD0624</strain>
    </source>
</reference>
<evidence type="ECO:0000256" key="5">
    <source>
        <dbReference type="SAM" id="MobiDB-lite"/>
    </source>
</evidence>
<evidence type="ECO:0000313" key="8">
    <source>
        <dbReference type="EMBL" id="KAL0639207.1"/>
    </source>
</evidence>
<dbReference type="Pfam" id="PF17681">
    <property type="entry name" value="GCP_N_terminal"/>
    <property type="match status" value="1"/>
</dbReference>
<evidence type="ECO:0000256" key="3">
    <source>
        <dbReference type="ARBA" id="ARBA00023212"/>
    </source>
</evidence>
<feature type="domain" description="Gamma tubulin complex component protein N-terminal" evidence="7">
    <location>
        <begin position="246"/>
        <end position="571"/>
    </location>
</feature>
<dbReference type="PANTHER" id="PTHR19302">
    <property type="entry name" value="GAMMA TUBULIN COMPLEX PROTEIN"/>
    <property type="match status" value="1"/>
</dbReference>